<sequence length="231" mass="26160">MSKNKDLTPRLETPNTPLGAIAAHITPRRSRAALLYEQSRKRKIMPITTLWGLVVSLALLALGVTYKLAEIGHSLKKANEDTDSLRKKLMTLEDSSKNESLSLRTEIDSLKEVHSKEIMDIHGLHQRETEELRKKLVQNSSSHDALSEQTIALLHAIAILENEYKKTTGYQDYYTLSEITFSKNLQISPQKLRFLLEQLLSANLIHKYPSGKFGGLKPNGRKLLHEKDLLP</sequence>
<evidence type="ECO:0000256" key="1">
    <source>
        <dbReference type="SAM" id="Phobius"/>
    </source>
</evidence>
<name>A0ABQ0MN52_9BACT</name>
<feature type="transmembrane region" description="Helical" evidence="1">
    <location>
        <begin position="50"/>
        <end position="69"/>
    </location>
</feature>
<reference evidence="3" key="1">
    <citation type="submission" date="2017-05" db="EMBL/GenBank/DDBJ databases">
        <title>Draft genome sequence of Geobacter pelophilus, a iron(III)-reducing bacteria.</title>
        <authorList>
            <person name="Aoyagi T."/>
            <person name="Koike H."/>
            <person name="Morita T."/>
            <person name="Sato Y."/>
            <person name="Habe H."/>
            <person name="Hori T."/>
        </authorList>
    </citation>
    <scope>NUCLEOTIDE SEQUENCE [LARGE SCALE GENOMIC DNA]</scope>
    <source>
        <strain evidence="3">Drf2</strain>
    </source>
</reference>
<evidence type="ECO:0000313" key="2">
    <source>
        <dbReference type="EMBL" id="GAW68399.1"/>
    </source>
</evidence>
<protein>
    <submittedName>
        <fullName evidence="2">Uncharacterized protein</fullName>
    </submittedName>
</protein>
<proteinExistence type="predicted"/>
<dbReference type="RefSeq" id="WP_085814553.1">
    <property type="nucleotide sequence ID" value="NZ_BDQG01000001.1"/>
</dbReference>
<dbReference type="EMBL" id="BDQG01000001">
    <property type="protein sequence ID" value="GAW68399.1"/>
    <property type="molecule type" value="Genomic_DNA"/>
</dbReference>
<keyword evidence="1" id="KW-1133">Transmembrane helix</keyword>
<keyword evidence="1" id="KW-0812">Transmembrane</keyword>
<evidence type="ECO:0000313" key="3">
    <source>
        <dbReference type="Proteomes" id="UP000194153"/>
    </source>
</evidence>
<comment type="caution">
    <text evidence="2">The sequence shown here is derived from an EMBL/GenBank/DDBJ whole genome shotgun (WGS) entry which is preliminary data.</text>
</comment>
<gene>
    <name evidence="2" type="ORF">GPEL0_01r4732</name>
</gene>
<organism evidence="2 3">
    <name type="scientific">Geoanaerobacter pelophilus</name>
    <dbReference type="NCBI Taxonomy" id="60036"/>
    <lineage>
        <taxon>Bacteria</taxon>
        <taxon>Pseudomonadati</taxon>
        <taxon>Thermodesulfobacteriota</taxon>
        <taxon>Desulfuromonadia</taxon>
        <taxon>Geobacterales</taxon>
        <taxon>Geobacteraceae</taxon>
        <taxon>Geoanaerobacter</taxon>
    </lineage>
</organism>
<dbReference type="Proteomes" id="UP000194153">
    <property type="component" value="Unassembled WGS sequence"/>
</dbReference>
<keyword evidence="1" id="KW-0472">Membrane</keyword>
<keyword evidence="3" id="KW-1185">Reference proteome</keyword>
<accession>A0ABQ0MN52</accession>